<dbReference type="EMBL" id="JAUJEA010000006">
    <property type="protein sequence ID" value="MDN5202997.1"/>
    <property type="molecule type" value="Genomic_DNA"/>
</dbReference>
<dbReference type="RefSeq" id="WP_346753021.1">
    <property type="nucleotide sequence ID" value="NZ_JAUJEA010000006.1"/>
</dbReference>
<evidence type="ECO:0000313" key="3">
    <source>
        <dbReference type="Proteomes" id="UP001172082"/>
    </source>
</evidence>
<evidence type="ECO:0000256" key="1">
    <source>
        <dbReference type="SAM" id="Coils"/>
    </source>
</evidence>
<feature type="coiled-coil region" evidence="1">
    <location>
        <begin position="24"/>
        <end position="62"/>
    </location>
</feature>
<protein>
    <submittedName>
        <fullName evidence="2">Uncharacterized protein</fullName>
    </submittedName>
</protein>
<accession>A0ABT8KSM0</accession>
<dbReference type="Gene3D" id="1.20.120.20">
    <property type="entry name" value="Apolipoprotein"/>
    <property type="match status" value="1"/>
</dbReference>
<comment type="caution">
    <text evidence="2">The sequence shown here is derived from an EMBL/GenBank/DDBJ whole genome shotgun (WGS) entry which is preliminary data.</text>
</comment>
<name>A0ABT8KSM0_9BACT</name>
<dbReference type="SUPFAM" id="SSF58113">
    <property type="entry name" value="Apolipoprotein A-I"/>
    <property type="match status" value="1"/>
</dbReference>
<keyword evidence="1" id="KW-0175">Coiled coil</keyword>
<evidence type="ECO:0000313" key="2">
    <source>
        <dbReference type="EMBL" id="MDN5202997.1"/>
    </source>
</evidence>
<proteinExistence type="predicted"/>
<keyword evidence="3" id="KW-1185">Reference proteome</keyword>
<organism evidence="2 3">
    <name type="scientific">Splendidivirga corallicola</name>
    <dbReference type="NCBI Taxonomy" id="3051826"/>
    <lineage>
        <taxon>Bacteria</taxon>
        <taxon>Pseudomonadati</taxon>
        <taxon>Bacteroidota</taxon>
        <taxon>Cytophagia</taxon>
        <taxon>Cytophagales</taxon>
        <taxon>Splendidivirgaceae</taxon>
        <taxon>Splendidivirga</taxon>
    </lineage>
</organism>
<sequence length="93" mass="10784">MEETKEGTVERILKKLGQKVDDLIEKTKNSSGDLEEDLKKKVQELRKSSVKFEEDVKNFHEENKDKFKEVGEQLEKSAVELKKAVESVFSKKN</sequence>
<gene>
    <name evidence="2" type="ORF">QQ008_16525</name>
</gene>
<reference evidence="2" key="1">
    <citation type="submission" date="2023-06" db="EMBL/GenBank/DDBJ databases">
        <title>Genomic of Parafulvivirga corallium.</title>
        <authorList>
            <person name="Wang G."/>
        </authorList>
    </citation>
    <scope>NUCLEOTIDE SEQUENCE</scope>
    <source>
        <strain evidence="2">BMA10</strain>
    </source>
</reference>
<dbReference type="Proteomes" id="UP001172082">
    <property type="component" value="Unassembled WGS sequence"/>
</dbReference>